<proteinExistence type="predicted"/>
<dbReference type="SUPFAM" id="SSF52047">
    <property type="entry name" value="RNI-like"/>
    <property type="match status" value="1"/>
</dbReference>
<dbReference type="Proteomes" id="UP000053257">
    <property type="component" value="Unassembled WGS sequence"/>
</dbReference>
<dbReference type="OrthoDB" id="2769365at2759"/>
<keyword evidence="2" id="KW-1185">Reference proteome</keyword>
<dbReference type="InterPro" id="IPR036047">
    <property type="entry name" value="F-box-like_dom_sf"/>
</dbReference>
<accession>A0A0C3S5H8</accession>
<dbReference type="HOGENOM" id="CLU_582790_0_0_1"/>
<name>A0A0C3S5H8_PHLG1</name>
<reference evidence="1 2" key="1">
    <citation type="journal article" date="2014" name="PLoS Genet.">
        <title>Analysis of the Phlebiopsis gigantea genome, transcriptome and secretome provides insight into its pioneer colonization strategies of wood.</title>
        <authorList>
            <person name="Hori C."/>
            <person name="Ishida T."/>
            <person name="Igarashi K."/>
            <person name="Samejima M."/>
            <person name="Suzuki H."/>
            <person name="Master E."/>
            <person name="Ferreira P."/>
            <person name="Ruiz-Duenas F.J."/>
            <person name="Held B."/>
            <person name="Canessa P."/>
            <person name="Larrondo L.F."/>
            <person name="Schmoll M."/>
            <person name="Druzhinina I.S."/>
            <person name="Kubicek C.P."/>
            <person name="Gaskell J.A."/>
            <person name="Kersten P."/>
            <person name="St John F."/>
            <person name="Glasner J."/>
            <person name="Sabat G."/>
            <person name="Splinter BonDurant S."/>
            <person name="Syed K."/>
            <person name="Yadav J."/>
            <person name="Mgbeahuruike A.C."/>
            <person name="Kovalchuk A."/>
            <person name="Asiegbu F.O."/>
            <person name="Lackner G."/>
            <person name="Hoffmeister D."/>
            <person name="Rencoret J."/>
            <person name="Gutierrez A."/>
            <person name="Sun H."/>
            <person name="Lindquist E."/>
            <person name="Barry K."/>
            <person name="Riley R."/>
            <person name="Grigoriev I.V."/>
            <person name="Henrissat B."/>
            <person name="Kues U."/>
            <person name="Berka R.M."/>
            <person name="Martinez A.T."/>
            <person name="Covert S.F."/>
            <person name="Blanchette R.A."/>
            <person name="Cullen D."/>
        </authorList>
    </citation>
    <scope>NUCLEOTIDE SEQUENCE [LARGE SCALE GENOMIC DNA]</scope>
    <source>
        <strain evidence="1 2">11061_1 CR5-6</strain>
    </source>
</reference>
<protein>
    <recommendedName>
        <fullName evidence="3">F-box domain-containing protein</fullName>
    </recommendedName>
</protein>
<organism evidence="1 2">
    <name type="scientific">Phlebiopsis gigantea (strain 11061_1 CR5-6)</name>
    <name type="common">White-rot fungus</name>
    <name type="synonym">Peniophora gigantea</name>
    <dbReference type="NCBI Taxonomy" id="745531"/>
    <lineage>
        <taxon>Eukaryota</taxon>
        <taxon>Fungi</taxon>
        <taxon>Dikarya</taxon>
        <taxon>Basidiomycota</taxon>
        <taxon>Agaricomycotina</taxon>
        <taxon>Agaricomycetes</taxon>
        <taxon>Polyporales</taxon>
        <taxon>Phanerochaetaceae</taxon>
        <taxon>Phlebiopsis</taxon>
    </lineage>
</organism>
<dbReference type="EMBL" id="KN840447">
    <property type="protein sequence ID" value="KIP11266.1"/>
    <property type="molecule type" value="Genomic_DNA"/>
</dbReference>
<sequence length="469" mass="52954">MSGTSALDRLVKKQRIDRGGRIYADAAFDTYATLKDFGRDLSASAPSPTTTHGLPKLPRDILFIILSKLQEDKHALQMCMFVCRTWLNECRSHLFRITHVSDALYPNRGLRNRSNRVQSFVDFLKGAASPGFCSSIRVLRLSGDQKMSEAHQRTRINITMLASVLESLPRLRVLDLWRIVLARETGPSRLRTHKFTLDALSMHQMSCSIDEAAGLFDVLGLFSYISTIDASYVDVPALTRPVVSGDTTGISSSFQVNDVRLKGCLRGQDRPEVRRLSTVGRMLEMLHDLPGTPNLRSLTVQCGVMGEVKVLGQFLTQVGKSIEFLAIELFELTREHIDPETVVQTLHLDECTQLKSLRLVIFPNTSEGSRNSAASVCFSLLIGTLSPKIRRLDVILGYNDMENLSTFKWEALQEAPWRRLKNLEAITFELMPHRSDSSIEMNARQFISNQLPTLRARDILKFDTKSFWY</sequence>
<gene>
    <name evidence="1" type="ORF">PHLGIDRAFT_140255</name>
</gene>
<evidence type="ECO:0008006" key="3">
    <source>
        <dbReference type="Google" id="ProtNLM"/>
    </source>
</evidence>
<dbReference type="AlphaFoldDB" id="A0A0C3S5H8"/>
<evidence type="ECO:0000313" key="1">
    <source>
        <dbReference type="EMBL" id="KIP11266.1"/>
    </source>
</evidence>
<evidence type="ECO:0000313" key="2">
    <source>
        <dbReference type="Proteomes" id="UP000053257"/>
    </source>
</evidence>
<dbReference type="Gene3D" id="3.80.10.10">
    <property type="entry name" value="Ribonuclease Inhibitor"/>
    <property type="match status" value="1"/>
</dbReference>
<dbReference type="SUPFAM" id="SSF81383">
    <property type="entry name" value="F-box domain"/>
    <property type="match status" value="1"/>
</dbReference>
<dbReference type="InterPro" id="IPR032675">
    <property type="entry name" value="LRR_dom_sf"/>
</dbReference>